<feature type="compositionally biased region" description="Polar residues" evidence="1">
    <location>
        <begin position="182"/>
        <end position="191"/>
    </location>
</feature>
<feature type="region of interest" description="Disordered" evidence="1">
    <location>
        <begin position="1"/>
        <end position="37"/>
    </location>
</feature>
<dbReference type="EMBL" id="JAJGCB010000010">
    <property type="protein sequence ID" value="KAJ8990631.1"/>
    <property type="molecule type" value="Genomic_DNA"/>
</dbReference>
<feature type="region of interest" description="Disordered" evidence="1">
    <location>
        <begin position="79"/>
        <end position="100"/>
    </location>
</feature>
<comment type="caution">
    <text evidence="2">The sequence shown here is derived from an EMBL/GenBank/DDBJ whole genome shotgun (WGS) entry which is preliminary data.</text>
</comment>
<feature type="compositionally biased region" description="Polar residues" evidence="1">
    <location>
        <begin position="13"/>
        <end position="27"/>
    </location>
</feature>
<accession>A0AAN6IXF9</accession>
<gene>
    <name evidence="2" type="ORF">HRR80_005407</name>
</gene>
<evidence type="ECO:0000313" key="3">
    <source>
        <dbReference type="Proteomes" id="UP001161757"/>
    </source>
</evidence>
<protein>
    <submittedName>
        <fullName evidence="2">Uncharacterized protein</fullName>
    </submittedName>
</protein>
<feature type="compositionally biased region" description="Basic and acidic residues" evidence="1">
    <location>
        <begin position="237"/>
        <end position="246"/>
    </location>
</feature>
<evidence type="ECO:0000313" key="2">
    <source>
        <dbReference type="EMBL" id="KAJ8990631.1"/>
    </source>
</evidence>
<feature type="compositionally biased region" description="Pro residues" evidence="1">
    <location>
        <begin position="1"/>
        <end position="11"/>
    </location>
</feature>
<organism evidence="2 3">
    <name type="scientific">Exophiala dermatitidis</name>
    <name type="common">Black yeast-like fungus</name>
    <name type="synonym">Wangiella dermatitidis</name>
    <dbReference type="NCBI Taxonomy" id="5970"/>
    <lineage>
        <taxon>Eukaryota</taxon>
        <taxon>Fungi</taxon>
        <taxon>Dikarya</taxon>
        <taxon>Ascomycota</taxon>
        <taxon>Pezizomycotina</taxon>
        <taxon>Eurotiomycetes</taxon>
        <taxon>Chaetothyriomycetidae</taxon>
        <taxon>Chaetothyriales</taxon>
        <taxon>Herpotrichiellaceae</taxon>
        <taxon>Exophiala</taxon>
    </lineage>
</organism>
<dbReference type="AlphaFoldDB" id="A0AAN6IXF9"/>
<reference evidence="2" key="1">
    <citation type="submission" date="2023-01" db="EMBL/GenBank/DDBJ databases">
        <title>Exophiala dermititidis isolated from Cystic Fibrosis Patient.</title>
        <authorList>
            <person name="Kurbessoian T."/>
            <person name="Crocker A."/>
            <person name="Murante D."/>
            <person name="Hogan D.A."/>
            <person name="Stajich J.E."/>
        </authorList>
    </citation>
    <scope>NUCLEOTIDE SEQUENCE</scope>
    <source>
        <strain evidence="2">Ex8</strain>
    </source>
</reference>
<feature type="region of interest" description="Disordered" evidence="1">
    <location>
        <begin position="168"/>
        <end position="246"/>
    </location>
</feature>
<feature type="compositionally biased region" description="Gly residues" evidence="1">
    <location>
        <begin position="84"/>
        <end position="95"/>
    </location>
</feature>
<name>A0AAN6IXF9_EXODE</name>
<dbReference type="Proteomes" id="UP001161757">
    <property type="component" value="Unassembled WGS sequence"/>
</dbReference>
<evidence type="ECO:0000256" key="1">
    <source>
        <dbReference type="SAM" id="MobiDB-lite"/>
    </source>
</evidence>
<proteinExistence type="predicted"/>
<sequence length="246" mass="26965">MASFPDVPPPAMQSFTTATGQPYSPSHNKPGKSGSAMDAMASVESYGAGPANLLPMKFTDDSLISVPVLRPEDVGRHHQVGVASGEGGSPPGGGAETKTMTTGRRSFFRRKSHNSSSSSDNFIMRRIPRREYLAHYAKDEAGRYIGSEEPAKDCILHGDDLVKFRRNHRDGEGAGVGDWKNEISSSSSNPKEPQAVWEEQEQQEQKQKQSDDPFFAAGTDSKKRKSRFGKSFFKTSNKREEDAAIH</sequence>